<protein>
    <submittedName>
        <fullName evidence="2">Glyoxalase/bleomycin resistance protein/dioxygenase</fullName>
    </submittedName>
</protein>
<dbReference type="SUPFAM" id="SSF54593">
    <property type="entry name" value="Glyoxalase/Bleomycin resistance protein/Dihydroxybiphenyl dioxygenase"/>
    <property type="match status" value="1"/>
</dbReference>
<dbReference type="InterPro" id="IPR004360">
    <property type="entry name" value="Glyas_Fos-R_dOase_dom"/>
</dbReference>
<dbReference type="InterPro" id="IPR037523">
    <property type="entry name" value="VOC_core"/>
</dbReference>
<dbReference type="Pfam" id="PF00903">
    <property type="entry name" value="Glyoxalase"/>
    <property type="match status" value="1"/>
</dbReference>
<dbReference type="Gene3D" id="1.20.120.450">
    <property type="entry name" value="dinb family like domain"/>
    <property type="match status" value="1"/>
</dbReference>
<dbReference type="InterPro" id="IPR029068">
    <property type="entry name" value="Glyas_Bleomycin-R_OHBP_Dase"/>
</dbReference>
<accession>I4EKB6</accession>
<dbReference type="GO" id="GO:0051213">
    <property type="term" value="F:dioxygenase activity"/>
    <property type="evidence" value="ECO:0007669"/>
    <property type="project" value="UniProtKB-KW"/>
</dbReference>
<comment type="caution">
    <text evidence="2">The sequence shown here is derived from an EMBL/GenBank/DDBJ whole genome shotgun (WGS) entry which is preliminary data.</text>
</comment>
<proteinExistence type="predicted"/>
<name>I4EKB6_9BACT</name>
<dbReference type="AlphaFoldDB" id="I4EKB6"/>
<evidence type="ECO:0000259" key="1">
    <source>
        <dbReference type="PROSITE" id="PS51819"/>
    </source>
</evidence>
<keyword evidence="2" id="KW-0223">Dioxygenase</keyword>
<dbReference type="Gene3D" id="3.10.180.10">
    <property type="entry name" value="2,3-Dihydroxybiphenyl 1,2-Dioxygenase, domain 1"/>
    <property type="match status" value="1"/>
</dbReference>
<gene>
    <name evidence="2" type="ORF">NITHO_4510005</name>
</gene>
<keyword evidence="3" id="KW-1185">Reference proteome</keyword>
<sequence length="277" mass="30286">MAIMPVRDLTASIAFYRDGLGFTLIEHDAEADLARIDANGYPVLLTGPDAAHVTPDSDVIHEVVRPDGTLHVFASDLDRLHTELAERGVAGASLIERPWGDRTLTIRDPDGYTVSFWTLIQRSPEQVLALYETGPDALDAALTGLSEAELNLASSPGGWTIRQIVHHLADLEAATLGQIMMAFAEPGRVYQGNPFSPDTWATSLDYAGRPIGASVQLLRAIREHVVQLAHHLPDVYERSSREPDGRDDAISLTLGMLGGHALEHIEEIRETRRLLGH</sequence>
<dbReference type="EMBL" id="CAGS01000392">
    <property type="protein sequence ID" value="CCF85128.1"/>
    <property type="molecule type" value="Genomic_DNA"/>
</dbReference>
<feature type="domain" description="VOC" evidence="1">
    <location>
        <begin position="1"/>
        <end position="119"/>
    </location>
</feature>
<reference evidence="2 3" key="1">
    <citation type="journal article" date="2012" name="ISME J.">
        <title>Nitrification expanded: discovery, physiology and genomics of a nitrite-oxidizing bacterium from the phylum Chloroflexi.</title>
        <authorList>
            <person name="Sorokin D.Y."/>
            <person name="Lucker S."/>
            <person name="Vejmelkova D."/>
            <person name="Kostrikina N.A."/>
            <person name="Kleerebezem R."/>
            <person name="Rijpstra W.I."/>
            <person name="Damste J.S."/>
            <person name="Le Paslier D."/>
            <person name="Muyzer G."/>
            <person name="Wagner M."/>
            <person name="van Loosdrecht M.C."/>
            <person name="Daims H."/>
        </authorList>
    </citation>
    <scope>NUCLEOTIDE SEQUENCE [LARGE SCALE GENOMIC DNA]</scope>
    <source>
        <strain evidence="3">none</strain>
    </source>
</reference>
<evidence type="ECO:0000313" key="3">
    <source>
        <dbReference type="Proteomes" id="UP000004221"/>
    </source>
</evidence>
<keyword evidence="2" id="KW-0560">Oxidoreductase</keyword>
<dbReference type="Proteomes" id="UP000004221">
    <property type="component" value="Unassembled WGS sequence"/>
</dbReference>
<evidence type="ECO:0000313" key="2">
    <source>
        <dbReference type="EMBL" id="CCF85128.1"/>
    </source>
</evidence>
<dbReference type="InterPro" id="IPR024775">
    <property type="entry name" value="DinB-like"/>
</dbReference>
<dbReference type="PROSITE" id="PS51819">
    <property type="entry name" value="VOC"/>
    <property type="match status" value="1"/>
</dbReference>
<dbReference type="InterPro" id="IPR034660">
    <property type="entry name" value="DinB/YfiT-like"/>
</dbReference>
<dbReference type="Pfam" id="PF12867">
    <property type="entry name" value="DinB_2"/>
    <property type="match status" value="1"/>
</dbReference>
<organism evidence="2 3">
    <name type="scientific">Nitrolancea hollandica Lb</name>
    <dbReference type="NCBI Taxonomy" id="1129897"/>
    <lineage>
        <taxon>Bacteria</taxon>
        <taxon>Pseudomonadati</taxon>
        <taxon>Thermomicrobiota</taxon>
        <taxon>Thermomicrobia</taxon>
        <taxon>Sphaerobacterales</taxon>
        <taxon>Sphaerobacterineae</taxon>
        <taxon>Sphaerobacteraceae</taxon>
        <taxon>Nitrolancea</taxon>
    </lineage>
</organism>
<dbReference type="SUPFAM" id="SSF109854">
    <property type="entry name" value="DinB/YfiT-like putative metalloenzymes"/>
    <property type="match status" value="1"/>
</dbReference>